<sequence>MIKTTEMISAKDVLPGDLMFIEGSVVANEVLNVDIDFKEGGIVHIMCGQGISVVYGFGHEVEVYRKPARVYPNVAVVPKTENEYEIVRTLDRKADIHAELSNAVFIQEATKPPRNPFDDLPTVEEQYPHIRDYGKDRLTVRQISRKLYSAFIDNRQKVRSFDGWLFVTLLGETNGKRFQHAMVRVTWREAKCDMQIEGKVHDVLPHLCQLLNRRKVK</sequence>
<keyword evidence="2" id="KW-1185">Reference proteome</keyword>
<evidence type="ECO:0000313" key="2">
    <source>
        <dbReference type="Proteomes" id="UP000622430"/>
    </source>
</evidence>
<protein>
    <submittedName>
        <fullName evidence="1">Uncharacterized protein</fullName>
    </submittedName>
</protein>
<dbReference type="EMBL" id="MW460246">
    <property type="protein sequence ID" value="QRE00441.1"/>
    <property type="molecule type" value="Genomic_DNA"/>
</dbReference>
<organism evidence="1 2">
    <name type="scientific">Burkholderia phage BCSR52</name>
    <dbReference type="NCBI Taxonomy" id="2805748"/>
    <lineage>
        <taxon>Viruses</taxon>
        <taxon>Duplodnaviria</taxon>
        <taxon>Heunggongvirae</taxon>
        <taxon>Uroviricota</taxon>
        <taxon>Caudoviricetes</taxon>
        <taxon>Lindbergviridae</taxon>
        <taxon>Irusalimvirus</taxon>
        <taxon>Irusalimvirus BCSR52</taxon>
    </lineage>
</organism>
<accession>A0A889IQ92</accession>
<name>A0A889IQ92_9CAUD</name>
<proteinExistence type="predicted"/>
<dbReference type="Proteomes" id="UP000622430">
    <property type="component" value="Segment"/>
</dbReference>
<evidence type="ECO:0000313" key="1">
    <source>
        <dbReference type="EMBL" id="QRE00441.1"/>
    </source>
</evidence>
<reference evidence="1" key="1">
    <citation type="submission" date="2021-01" db="EMBL/GenBank/DDBJ databases">
        <authorList>
            <person name="Rakov C."/>
            <person name="Alkalay-Oren S."/>
            <person name="Coppenhagen-Glazer S."/>
            <person name="Hazan R."/>
        </authorList>
    </citation>
    <scope>NUCLEOTIDE SEQUENCE</scope>
</reference>